<accession>A0ABN1JMM2</accession>
<dbReference type="InterPro" id="IPR011707">
    <property type="entry name" value="Cu-oxidase-like_N"/>
</dbReference>
<dbReference type="Gene3D" id="2.60.40.420">
    <property type="entry name" value="Cupredoxins - blue copper proteins"/>
    <property type="match status" value="3"/>
</dbReference>
<dbReference type="PANTHER" id="PTHR48267">
    <property type="entry name" value="CUPREDOXIN SUPERFAMILY PROTEIN"/>
    <property type="match status" value="1"/>
</dbReference>
<organism evidence="5 6">
    <name type="scientific">Clostridium oceanicum</name>
    <dbReference type="NCBI Taxonomy" id="1543"/>
    <lineage>
        <taxon>Bacteria</taxon>
        <taxon>Bacillati</taxon>
        <taxon>Bacillota</taxon>
        <taxon>Clostridia</taxon>
        <taxon>Eubacteriales</taxon>
        <taxon>Clostridiaceae</taxon>
        <taxon>Clostridium</taxon>
    </lineage>
</organism>
<reference evidence="5 6" key="1">
    <citation type="journal article" date="2019" name="Int. J. Syst. Evol. Microbiol.">
        <title>The Global Catalogue of Microorganisms (GCM) 10K type strain sequencing project: providing services to taxonomists for standard genome sequencing and annotation.</title>
        <authorList>
            <consortium name="The Broad Institute Genomics Platform"/>
            <consortium name="The Broad Institute Genome Sequencing Center for Infectious Disease"/>
            <person name="Wu L."/>
            <person name="Ma J."/>
        </authorList>
    </citation>
    <scope>NUCLEOTIDE SEQUENCE [LARGE SCALE GENOMIC DNA]</scope>
    <source>
        <strain evidence="5 6">JCM 1407</strain>
    </source>
</reference>
<dbReference type="SUPFAM" id="SSF49503">
    <property type="entry name" value="Cupredoxins"/>
    <property type="match status" value="3"/>
</dbReference>
<dbReference type="EMBL" id="BAAACG010000010">
    <property type="protein sequence ID" value="GAA0742788.1"/>
    <property type="molecule type" value="Genomic_DNA"/>
</dbReference>
<evidence type="ECO:0000256" key="1">
    <source>
        <dbReference type="ARBA" id="ARBA00010609"/>
    </source>
</evidence>
<dbReference type="InterPro" id="IPR008972">
    <property type="entry name" value="Cupredoxin"/>
</dbReference>
<evidence type="ECO:0000259" key="2">
    <source>
        <dbReference type="Pfam" id="PF00394"/>
    </source>
</evidence>
<comment type="caution">
    <text evidence="5">The sequence shown here is derived from an EMBL/GenBank/DDBJ whole genome shotgun (WGS) entry which is preliminary data.</text>
</comment>
<feature type="domain" description="Plastocyanin-like" evidence="4">
    <location>
        <begin position="140"/>
        <end position="216"/>
    </location>
</feature>
<proteinExistence type="inferred from homology"/>
<name>A0ABN1JMM2_9CLOT</name>
<dbReference type="Pfam" id="PF07732">
    <property type="entry name" value="Cu-oxidase_3"/>
    <property type="match status" value="1"/>
</dbReference>
<evidence type="ECO:0000313" key="5">
    <source>
        <dbReference type="EMBL" id="GAA0742788.1"/>
    </source>
</evidence>
<comment type="similarity">
    <text evidence="1">Belongs to the multicopper oxidase family.</text>
</comment>
<dbReference type="InterPro" id="IPR011706">
    <property type="entry name" value="Cu-oxidase_C"/>
</dbReference>
<dbReference type="RefSeq" id="WP_343762061.1">
    <property type="nucleotide sequence ID" value="NZ_BAAACG010000010.1"/>
</dbReference>
<evidence type="ECO:0000259" key="3">
    <source>
        <dbReference type="Pfam" id="PF07731"/>
    </source>
</evidence>
<dbReference type="PANTHER" id="PTHR48267:SF1">
    <property type="entry name" value="BILIRUBIN OXIDASE"/>
    <property type="match status" value="1"/>
</dbReference>
<evidence type="ECO:0000259" key="4">
    <source>
        <dbReference type="Pfam" id="PF07732"/>
    </source>
</evidence>
<dbReference type="Pfam" id="PF00394">
    <property type="entry name" value="Cu-oxidase"/>
    <property type="match status" value="1"/>
</dbReference>
<evidence type="ECO:0000313" key="6">
    <source>
        <dbReference type="Proteomes" id="UP001501510"/>
    </source>
</evidence>
<gene>
    <name evidence="5" type="ORF">GCM10008906_25740</name>
</gene>
<feature type="domain" description="Plastocyanin-like" evidence="3">
    <location>
        <begin position="442"/>
        <end position="584"/>
    </location>
</feature>
<feature type="domain" description="Plastocyanin-like" evidence="2">
    <location>
        <begin position="286"/>
        <end position="351"/>
    </location>
</feature>
<keyword evidence="6" id="KW-1185">Reference proteome</keyword>
<sequence length="591" mass="67145">MIDSKTIPKYTSDLTILPVFKPIYKYDCETHRCIPNYKIDILQIETQMLPEGYPRTTAYGYGGTVYCDDNKEKYVASTPGSTFITNTNEPISVKWVNKIDTPHILPVDPTLHWANPNNFVVPEKPWPPFPPGFPEAQFPVPTVTHLHGGESEPKYDGFPDSWFTFNGIKGPSYETNVYRYLNKQQSSNLFYHDHTLGITRLNVYAGLTGPYIIKDPCNVLDCKICSPLPQGKYDIPLVIQDKSFNEDGSLYFPSNGINPDTHPYWRPSFFGNTNVVNGKVWPNLNVKKRPYRFRIVNSSNSRFYTFKLSNNEDFIIIGTDSGYVETPIYTDEITLSPAERIDIIIDFSTFKDEKVLLLNVNKNSPTDKETTGQVMQFKLEKYKYNCDPLKLPCKLNNIPKLQQNVSKRVVILNSARNEGGLEALLLNGQVWGAPVSEKPIVGSTQVWEIVNITGGPHPIHIHLIDFQVLNRQDINSELYAQDFNAINGPSPLKEPTKIIDPDTYLIGDPSKPTPSERGWKDTVIAYPGQVTRIIVPMFPSITNPKNVKLGENLFPFDPSSFPGYVWHCHLLDHEDNEMMRPMQIITKSCEK</sequence>
<dbReference type="InterPro" id="IPR001117">
    <property type="entry name" value="Cu-oxidase_2nd"/>
</dbReference>
<dbReference type="CDD" id="cd13868">
    <property type="entry name" value="CuRO_2_CotA_like"/>
    <property type="match status" value="1"/>
</dbReference>
<protein>
    <submittedName>
        <fullName evidence="5">Multicopper oxidase</fullName>
    </submittedName>
</protein>
<dbReference type="CDD" id="cd13844">
    <property type="entry name" value="CuRO_1_BOD_CotA_like"/>
    <property type="match status" value="1"/>
</dbReference>
<dbReference type="Pfam" id="PF07731">
    <property type="entry name" value="Cu-oxidase_2"/>
    <property type="match status" value="1"/>
</dbReference>
<dbReference type="InterPro" id="IPR045087">
    <property type="entry name" value="Cu-oxidase_fam"/>
</dbReference>
<dbReference type="CDD" id="cd13891">
    <property type="entry name" value="CuRO_3_CotA_like"/>
    <property type="match status" value="1"/>
</dbReference>
<dbReference type="Proteomes" id="UP001501510">
    <property type="component" value="Unassembled WGS sequence"/>
</dbReference>